<dbReference type="InterPro" id="IPR011989">
    <property type="entry name" value="ARM-like"/>
</dbReference>
<dbReference type="RefSeq" id="WP_180143905.1">
    <property type="nucleotide sequence ID" value="NZ_CAADHO010000008.1"/>
</dbReference>
<dbReference type="Pfam" id="PF13646">
    <property type="entry name" value="HEAT_2"/>
    <property type="match status" value="1"/>
</dbReference>
<dbReference type="Proteomes" id="UP000507962">
    <property type="component" value="Unassembled WGS sequence"/>
</dbReference>
<dbReference type="AlphaFoldDB" id="A0A4U8YR47"/>
<protein>
    <submittedName>
        <fullName evidence="2">Armadillo-type fold</fullName>
    </submittedName>
</protein>
<feature type="transmembrane region" description="Helical" evidence="1">
    <location>
        <begin position="67"/>
        <end position="89"/>
    </location>
</feature>
<name>A0A4U8YR47_9BACT</name>
<dbReference type="Gene3D" id="1.25.10.10">
    <property type="entry name" value="Leucine-rich Repeat Variant"/>
    <property type="match status" value="1"/>
</dbReference>
<evidence type="ECO:0000313" key="2">
    <source>
        <dbReference type="EMBL" id="VFQ46340.1"/>
    </source>
</evidence>
<accession>A0A4U8YR47</accession>
<keyword evidence="1" id="KW-1133">Transmembrane helix</keyword>
<reference evidence="2 3" key="1">
    <citation type="submission" date="2019-03" db="EMBL/GenBank/DDBJ databases">
        <authorList>
            <person name="Nijsse B."/>
        </authorList>
    </citation>
    <scope>NUCLEOTIDE SEQUENCE [LARGE SCALE GENOMIC DNA]</scope>
    <source>
        <strain evidence="2">Desulfoluna butyratoxydans MSL71</strain>
    </source>
</reference>
<keyword evidence="1" id="KW-0472">Membrane</keyword>
<organism evidence="2 3">
    <name type="scientific">Desulfoluna butyratoxydans</name>
    <dbReference type="NCBI Taxonomy" id="231438"/>
    <lineage>
        <taxon>Bacteria</taxon>
        <taxon>Pseudomonadati</taxon>
        <taxon>Thermodesulfobacteriota</taxon>
        <taxon>Desulfobacteria</taxon>
        <taxon>Desulfobacterales</taxon>
        <taxon>Desulfolunaceae</taxon>
        <taxon>Desulfoluna</taxon>
    </lineage>
</organism>
<evidence type="ECO:0000313" key="3">
    <source>
        <dbReference type="Proteomes" id="UP000507962"/>
    </source>
</evidence>
<feature type="transmembrane region" description="Helical" evidence="1">
    <location>
        <begin position="297"/>
        <end position="324"/>
    </location>
</feature>
<keyword evidence="3" id="KW-1185">Reference proteome</keyword>
<feature type="transmembrane region" description="Helical" evidence="1">
    <location>
        <begin position="149"/>
        <end position="170"/>
    </location>
</feature>
<feature type="transmembrane region" description="Helical" evidence="1">
    <location>
        <begin position="101"/>
        <end position="118"/>
    </location>
</feature>
<feature type="transmembrane region" description="Helical" evidence="1">
    <location>
        <begin position="330"/>
        <end position="352"/>
    </location>
</feature>
<dbReference type="SUPFAM" id="SSF48371">
    <property type="entry name" value="ARM repeat"/>
    <property type="match status" value="1"/>
</dbReference>
<gene>
    <name evidence="2" type="ORF">MSL71_40040</name>
</gene>
<dbReference type="InterPro" id="IPR016024">
    <property type="entry name" value="ARM-type_fold"/>
</dbReference>
<proteinExistence type="predicted"/>
<sequence>MKRYLTSAASCILALGLFHLGASVFVRRSNLFLLEKTRAIAEAGLLALPNPVTQPPLASWEAALCGAIFFTVTSGAFVLASALVAPFLYRQGVLSRKTATGLHGLFLVGCLLSLGIRSETSPLLLGSVGAYLVLLPAGQQATGPRFKPLLFHALIPVILALCIAGTHLVLPRGLFSGFRDAFLFDNPAGNAVRHFYYTYTLFPAEAFKGMSQKSQVTVNVEGESPKAHSAIRRLGHLSLPGGPTDYTLKRGRDTVTLAAPGATRTVAARDFFREPAKAFRAFSATADPFGPLRSFTWFSLFTAFPLLFYLLFHTSVTLALGLFLPLPTAARAATVTVASCALLFVALLAVGLSQPDSTTRALDALARTKTHKATAGEVIFRAAAHPSALVRYRAALAAPRIRDPRLRRHILTTLSRDPDTNVVCQALGAMGQTKDKGYLIPLEKAVATRPQWYVQWYGYRAMGRLGWHQSPK</sequence>
<keyword evidence="1" id="KW-0812">Transmembrane</keyword>
<evidence type="ECO:0000256" key="1">
    <source>
        <dbReference type="SAM" id="Phobius"/>
    </source>
</evidence>
<dbReference type="EMBL" id="CAADHO010000008">
    <property type="protein sequence ID" value="VFQ46340.1"/>
    <property type="molecule type" value="Genomic_DNA"/>
</dbReference>